<organism evidence="1 2">
    <name type="scientific">Angiostrongylus cantonensis</name>
    <name type="common">Rat lungworm</name>
    <dbReference type="NCBI Taxonomy" id="6313"/>
    <lineage>
        <taxon>Eukaryota</taxon>
        <taxon>Metazoa</taxon>
        <taxon>Ecdysozoa</taxon>
        <taxon>Nematoda</taxon>
        <taxon>Chromadorea</taxon>
        <taxon>Rhabditida</taxon>
        <taxon>Rhabditina</taxon>
        <taxon>Rhabditomorpha</taxon>
        <taxon>Strongyloidea</taxon>
        <taxon>Metastrongylidae</taxon>
        <taxon>Angiostrongylus</taxon>
    </lineage>
</organism>
<proteinExistence type="predicted"/>
<dbReference type="Proteomes" id="UP000035642">
    <property type="component" value="Unassembled WGS sequence"/>
</dbReference>
<keyword evidence="1" id="KW-1185">Reference proteome</keyword>
<evidence type="ECO:0000313" key="2">
    <source>
        <dbReference type="WBParaSite" id="ACAC_0000550501-mRNA-1"/>
    </source>
</evidence>
<accession>A0A0K0D610</accession>
<name>A0A0K0D610_ANGCA</name>
<dbReference type="WBParaSite" id="ACAC_0000550501-mRNA-1">
    <property type="protein sequence ID" value="ACAC_0000550501-mRNA-1"/>
    <property type="gene ID" value="ACAC_0000550501"/>
</dbReference>
<dbReference type="AlphaFoldDB" id="A0A0K0D610"/>
<evidence type="ECO:0000313" key="1">
    <source>
        <dbReference type="Proteomes" id="UP000035642"/>
    </source>
</evidence>
<sequence>MTLEKNCSSEHATVEAGGVIVNTSLSMNIDSFEQLTNRIGRLRLRDVNIDSFEQLTTRIGRLRLKRCGSTPASAYNPNRTFTIKKMWINTGFDNLRRLRANIKL</sequence>
<protein>
    <submittedName>
        <fullName evidence="2">Recep_L_domain domain-containing protein</fullName>
    </submittedName>
</protein>
<reference evidence="2" key="2">
    <citation type="submission" date="2017-02" db="UniProtKB">
        <authorList>
            <consortium name="WormBaseParasite"/>
        </authorList>
    </citation>
    <scope>IDENTIFICATION</scope>
</reference>
<reference evidence="1" key="1">
    <citation type="submission" date="2012-09" db="EMBL/GenBank/DDBJ databases">
        <authorList>
            <person name="Martin A.A."/>
        </authorList>
    </citation>
    <scope>NUCLEOTIDE SEQUENCE</scope>
</reference>